<evidence type="ECO:0000259" key="1">
    <source>
        <dbReference type="PROSITE" id="PS51819"/>
    </source>
</evidence>
<name>A0A7Y7XVI1_9PSED</name>
<dbReference type="SUPFAM" id="SSF54593">
    <property type="entry name" value="Glyoxalase/Bleomycin resistance protein/Dihydroxybiphenyl dioxygenase"/>
    <property type="match status" value="1"/>
</dbReference>
<proteinExistence type="predicted"/>
<dbReference type="AlphaFoldDB" id="A0A7Y7XVI1"/>
<protein>
    <submittedName>
        <fullName evidence="2">VOC family protein</fullName>
    </submittedName>
</protein>
<dbReference type="Gene3D" id="3.10.180.10">
    <property type="entry name" value="2,3-Dihydroxybiphenyl 1,2-Dioxygenase, domain 1"/>
    <property type="match status" value="1"/>
</dbReference>
<dbReference type="PANTHER" id="PTHR35006:SF1">
    <property type="entry name" value="BLL2941 PROTEIN"/>
    <property type="match status" value="1"/>
</dbReference>
<dbReference type="EMBL" id="JACAQE010000001">
    <property type="protein sequence ID" value="NWC12816.1"/>
    <property type="molecule type" value="Genomic_DNA"/>
</dbReference>
<dbReference type="RefSeq" id="WP_017125178.1">
    <property type="nucleotide sequence ID" value="NZ_JACAOK010000071.1"/>
</dbReference>
<dbReference type="PROSITE" id="PS51819">
    <property type="entry name" value="VOC"/>
    <property type="match status" value="1"/>
</dbReference>
<comment type="caution">
    <text evidence="2">The sequence shown here is derived from an EMBL/GenBank/DDBJ whole genome shotgun (WGS) entry which is preliminary data.</text>
</comment>
<feature type="domain" description="VOC" evidence="1">
    <location>
        <begin position="1"/>
        <end position="127"/>
    </location>
</feature>
<dbReference type="PANTHER" id="PTHR35006">
    <property type="entry name" value="GLYOXALASE FAMILY PROTEIN (AFU_ORTHOLOGUE AFUA_5G14830)"/>
    <property type="match status" value="1"/>
</dbReference>
<dbReference type="CDD" id="cd07262">
    <property type="entry name" value="VOC_like"/>
    <property type="match status" value="1"/>
</dbReference>
<dbReference type="Pfam" id="PF00903">
    <property type="entry name" value="Glyoxalase"/>
    <property type="match status" value="1"/>
</dbReference>
<organism evidence="2 3">
    <name type="scientific">Pseudomonas gingeri</name>
    <dbReference type="NCBI Taxonomy" id="117681"/>
    <lineage>
        <taxon>Bacteria</taxon>
        <taxon>Pseudomonadati</taxon>
        <taxon>Pseudomonadota</taxon>
        <taxon>Gammaproteobacteria</taxon>
        <taxon>Pseudomonadales</taxon>
        <taxon>Pseudomonadaceae</taxon>
        <taxon>Pseudomonas</taxon>
    </lineage>
</organism>
<reference evidence="2 3" key="1">
    <citation type="submission" date="2020-04" db="EMBL/GenBank/DDBJ databases">
        <title>Molecular characterization of pseudomonads from Agaricus bisporus reveal novel blotch 2 pathogens in Western Europe.</title>
        <authorList>
            <person name="Taparia T."/>
            <person name="Krijger M."/>
            <person name="Haynes E."/>
            <person name="Elpinstone J.G."/>
            <person name="Noble R."/>
            <person name="Van Der Wolf J."/>
        </authorList>
    </citation>
    <scope>NUCLEOTIDE SEQUENCE [LARGE SCALE GENOMIC DNA]</scope>
    <source>
        <strain evidence="2 3">IPO3738</strain>
    </source>
</reference>
<sequence>MLSHVYLGITDFDRAFGFYQPLMETLGLKLRFSDADKPWAGWVRPDAPRPLLIIGVPFDGEAASPGNGQMLGLLAPSREAVDRCHQLALEHGGSCEGAPGLRPHYHANYYGAYFRDPDGNKLCVCCHDPLPGTAD</sequence>
<dbReference type="InterPro" id="IPR004360">
    <property type="entry name" value="Glyas_Fos-R_dOase_dom"/>
</dbReference>
<gene>
    <name evidence="2" type="ORF">HX845_04080</name>
</gene>
<dbReference type="InterPro" id="IPR029068">
    <property type="entry name" value="Glyas_Bleomycin-R_OHBP_Dase"/>
</dbReference>
<accession>A0A7Y7XVI1</accession>
<evidence type="ECO:0000313" key="3">
    <source>
        <dbReference type="Proteomes" id="UP000517547"/>
    </source>
</evidence>
<evidence type="ECO:0000313" key="2">
    <source>
        <dbReference type="EMBL" id="NWC12816.1"/>
    </source>
</evidence>
<dbReference type="Proteomes" id="UP000517547">
    <property type="component" value="Unassembled WGS sequence"/>
</dbReference>
<dbReference type="InterPro" id="IPR037523">
    <property type="entry name" value="VOC_core"/>
</dbReference>